<dbReference type="AlphaFoldDB" id="A0A232EJF1"/>
<dbReference type="InterPro" id="IPR024253">
    <property type="entry name" value="Phosducin_thioredoxin-like_dom"/>
</dbReference>
<name>A0A232EJF1_9HYME</name>
<comment type="caution">
    <text evidence="5">The sequence shown here is derived from an EMBL/GenBank/DDBJ whole genome shotgun (WGS) entry which is preliminary data.</text>
</comment>
<evidence type="ECO:0000313" key="5">
    <source>
        <dbReference type="EMBL" id="OXU18475.1"/>
    </source>
</evidence>
<dbReference type="PRINTS" id="PR00677">
    <property type="entry name" value="PHOSDUCIN"/>
</dbReference>
<dbReference type="Proteomes" id="UP000215335">
    <property type="component" value="Unassembled WGS sequence"/>
</dbReference>
<dbReference type="OrthoDB" id="70588at2759"/>
<dbReference type="EMBL" id="NNAY01004028">
    <property type="protein sequence ID" value="OXU18475.1"/>
    <property type="molecule type" value="Genomic_DNA"/>
</dbReference>
<dbReference type="InterPro" id="IPR036249">
    <property type="entry name" value="Thioredoxin-like_sf"/>
</dbReference>
<gene>
    <name evidence="5" type="ORF">TSAR_014617</name>
</gene>
<dbReference type="PANTHER" id="PTHR46052">
    <property type="entry name" value="PHOSDUCIN-LIKE PROTEIN"/>
    <property type="match status" value="1"/>
</dbReference>
<feature type="domain" description="Phosducin" evidence="4">
    <location>
        <begin position="53"/>
        <end position="268"/>
    </location>
</feature>
<dbReference type="Pfam" id="PF02114">
    <property type="entry name" value="Phosducin"/>
    <property type="match status" value="1"/>
</dbReference>
<dbReference type="PANTHER" id="PTHR46052:SF1">
    <property type="entry name" value="PHOSDUCIN-LIKE PROTEIN"/>
    <property type="match status" value="1"/>
</dbReference>
<reference evidence="5 6" key="1">
    <citation type="journal article" date="2017" name="Curr. Biol.">
        <title>The Evolution of Venom by Co-option of Single-Copy Genes.</title>
        <authorList>
            <person name="Martinson E.O."/>
            <person name="Mrinalini"/>
            <person name="Kelkar Y.D."/>
            <person name="Chang C.H."/>
            <person name="Werren J.H."/>
        </authorList>
    </citation>
    <scope>NUCLEOTIDE SEQUENCE [LARGE SCALE GENOMIC DNA]</scope>
    <source>
        <strain evidence="5 6">Alberta</strain>
        <tissue evidence="5">Whole body</tissue>
    </source>
</reference>
<feature type="compositionally biased region" description="Basic and acidic residues" evidence="3">
    <location>
        <begin position="1"/>
        <end position="10"/>
    </location>
</feature>
<accession>A0A232EJF1</accession>
<dbReference type="Gene3D" id="3.40.30.10">
    <property type="entry name" value="Glutaredoxin"/>
    <property type="match status" value="1"/>
</dbReference>
<evidence type="ECO:0000259" key="4">
    <source>
        <dbReference type="Pfam" id="PF02114"/>
    </source>
</evidence>
<dbReference type="SUPFAM" id="SSF52833">
    <property type="entry name" value="Thioredoxin-like"/>
    <property type="match status" value="1"/>
</dbReference>
<organism evidence="5 6">
    <name type="scientific">Trichomalopsis sarcophagae</name>
    <dbReference type="NCBI Taxonomy" id="543379"/>
    <lineage>
        <taxon>Eukaryota</taxon>
        <taxon>Metazoa</taxon>
        <taxon>Ecdysozoa</taxon>
        <taxon>Arthropoda</taxon>
        <taxon>Hexapoda</taxon>
        <taxon>Insecta</taxon>
        <taxon>Pterygota</taxon>
        <taxon>Neoptera</taxon>
        <taxon>Endopterygota</taxon>
        <taxon>Hymenoptera</taxon>
        <taxon>Apocrita</taxon>
        <taxon>Proctotrupomorpha</taxon>
        <taxon>Chalcidoidea</taxon>
        <taxon>Pteromalidae</taxon>
        <taxon>Pteromalinae</taxon>
        <taxon>Trichomalopsis</taxon>
    </lineage>
</organism>
<evidence type="ECO:0000313" key="6">
    <source>
        <dbReference type="Proteomes" id="UP000215335"/>
    </source>
</evidence>
<dbReference type="CDD" id="cd02987">
    <property type="entry name" value="Phd_like_Phd"/>
    <property type="match status" value="1"/>
</dbReference>
<keyword evidence="6" id="KW-1185">Reference proteome</keyword>
<dbReference type="InterPro" id="IPR023196">
    <property type="entry name" value="Phosducin_N_dom_sf"/>
</dbReference>
<dbReference type="Gene3D" id="1.10.168.10">
    <property type="entry name" value="Phosducin, domain 2"/>
    <property type="match status" value="1"/>
</dbReference>
<evidence type="ECO:0000256" key="2">
    <source>
        <dbReference type="ARBA" id="ARBA00022553"/>
    </source>
</evidence>
<feature type="region of interest" description="Disordered" evidence="3">
    <location>
        <begin position="1"/>
        <end position="68"/>
    </location>
</feature>
<protein>
    <recommendedName>
        <fullName evidence="4">Phosducin domain-containing protein</fullName>
    </recommendedName>
</protein>
<dbReference type="STRING" id="543379.A0A232EJF1"/>
<dbReference type="InterPro" id="IPR051499">
    <property type="entry name" value="Phosducin-like_reg"/>
</dbReference>
<dbReference type="GO" id="GO:0008277">
    <property type="term" value="P:regulation of G protein-coupled receptor signaling pathway"/>
    <property type="evidence" value="ECO:0007669"/>
    <property type="project" value="InterPro"/>
</dbReference>
<proteinExistence type="inferred from homology"/>
<sequence length="284" mass="32049">MATLEDKILGEKSQYYCSSSSEDEGNDSASSDNEGEASNAYDMPAKQPSMDFSEWDGTSSNTGPKGVIRDWQRFKQIENEKRAEQEKERIELMKKLTLTCRSTLDDEREKMLETDPEFAELMADEFLLAYQKQRMREMIAKAEKLRFGSVINLEDAEQYLKAIDGEDKSVTIIIHIYQKDVPGCTAMNGCLINLAQEYPFVKFCRILASVVGVSKHFKKEGVPALLVYKGGQIIGNFVHITNTLGDDFYASDVESFLIEHGLLRDKNCVPSIIQSNEDDDSDSD</sequence>
<comment type="similarity">
    <text evidence="1">Belongs to the phosducin family.</text>
</comment>
<dbReference type="InterPro" id="IPR001200">
    <property type="entry name" value="Phosducin"/>
</dbReference>
<evidence type="ECO:0000256" key="1">
    <source>
        <dbReference type="ARBA" id="ARBA00009686"/>
    </source>
</evidence>
<evidence type="ECO:0000256" key="3">
    <source>
        <dbReference type="SAM" id="MobiDB-lite"/>
    </source>
</evidence>
<keyword evidence="2" id="KW-0597">Phosphoprotein</keyword>